<feature type="transmembrane region" description="Helical" evidence="2">
    <location>
        <begin position="22"/>
        <end position="45"/>
    </location>
</feature>
<feature type="non-terminal residue" evidence="3">
    <location>
        <position position="182"/>
    </location>
</feature>
<feature type="compositionally biased region" description="Polar residues" evidence="1">
    <location>
        <begin position="165"/>
        <end position="175"/>
    </location>
</feature>
<reference evidence="3" key="1">
    <citation type="submission" date="2018-06" db="EMBL/GenBank/DDBJ databases">
        <authorList>
            <person name="Zhirakovskaya E."/>
        </authorList>
    </citation>
    <scope>NUCLEOTIDE SEQUENCE</scope>
</reference>
<dbReference type="EMBL" id="UOEU01000363">
    <property type="protein sequence ID" value="VAW32481.1"/>
    <property type="molecule type" value="Genomic_DNA"/>
</dbReference>
<keyword evidence="2" id="KW-0472">Membrane</keyword>
<proteinExistence type="predicted"/>
<evidence type="ECO:0000256" key="1">
    <source>
        <dbReference type="SAM" id="MobiDB-lite"/>
    </source>
</evidence>
<organism evidence="3">
    <name type="scientific">hydrothermal vent metagenome</name>
    <dbReference type="NCBI Taxonomy" id="652676"/>
    <lineage>
        <taxon>unclassified sequences</taxon>
        <taxon>metagenomes</taxon>
        <taxon>ecological metagenomes</taxon>
    </lineage>
</organism>
<feature type="region of interest" description="Disordered" evidence="1">
    <location>
        <begin position="82"/>
        <end position="182"/>
    </location>
</feature>
<feature type="compositionally biased region" description="Acidic residues" evidence="1">
    <location>
        <begin position="124"/>
        <end position="147"/>
    </location>
</feature>
<sequence>MQEDFIEDDFLEEEGNSSNRPFLIAAGVLVSSLILMGICTAFFLLNNRAAEYDAEVAARQTRNAETLDANAAALVSLTETAEAMPTNTPEPTAAPTDTPAPNTPTPTSTPVIEDKNGEITVDGSGEDGEGTAEDNGDTAAADDEENGDGTTGSKDDGDAAATPISALNETGNGSNDALPETG</sequence>
<feature type="compositionally biased region" description="Low complexity" evidence="1">
    <location>
        <begin position="82"/>
        <end position="110"/>
    </location>
</feature>
<evidence type="ECO:0000256" key="2">
    <source>
        <dbReference type="SAM" id="Phobius"/>
    </source>
</evidence>
<keyword evidence="2" id="KW-0812">Transmembrane</keyword>
<evidence type="ECO:0000313" key="3">
    <source>
        <dbReference type="EMBL" id="VAW32481.1"/>
    </source>
</evidence>
<keyword evidence="2" id="KW-1133">Transmembrane helix</keyword>
<name>A0A3B0UMS9_9ZZZZ</name>
<protein>
    <submittedName>
        <fullName evidence="3">Uncharacterized protein</fullName>
    </submittedName>
</protein>
<accession>A0A3B0UMS9</accession>
<dbReference type="AlphaFoldDB" id="A0A3B0UMS9"/>
<gene>
    <name evidence="3" type="ORF">MNBD_CHLOROFLEXI01-3582</name>
</gene>